<comment type="similarity">
    <text evidence="2 7 8">Belongs to the chorismate synthase family.</text>
</comment>
<dbReference type="Proteomes" id="UP000032233">
    <property type="component" value="Unassembled WGS sequence"/>
</dbReference>
<dbReference type="InterPro" id="IPR035904">
    <property type="entry name" value="Chorismate_synth_AroC_sf"/>
</dbReference>
<dbReference type="Gene3D" id="3.60.150.10">
    <property type="entry name" value="Chorismate synthase AroC"/>
    <property type="match status" value="1"/>
</dbReference>
<dbReference type="SUPFAM" id="SSF103263">
    <property type="entry name" value="Chorismate synthase, AroC"/>
    <property type="match status" value="1"/>
</dbReference>
<dbReference type="InParanoid" id="A0A0D2HQP6"/>
<dbReference type="PIRSF" id="PIRSF001456">
    <property type="entry name" value="Chorismate_synth"/>
    <property type="match status" value="1"/>
</dbReference>
<dbReference type="STRING" id="1429043.X474_17375"/>
<evidence type="ECO:0000256" key="7">
    <source>
        <dbReference type="HAMAP-Rule" id="MF_00300"/>
    </source>
</evidence>
<evidence type="ECO:0000256" key="3">
    <source>
        <dbReference type="ARBA" id="ARBA00013036"/>
    </source>
</evidence>
<reference evidence="9 10" key="1">
    <citation type="submission" date="2013-11" db="EMBL/GenBank/DDBJ databases">
        <title>Metagenomic analysis of a methanogenic consortium involved in long chain n-alkane degradation.</title>
        <authorList>
            <person name="Davidova I.A."/>
            <person name="Callaghan A.V."/>
            <person name="Wawrik B."/>
            <person name="Pruitt S."/>
            <person name="Marks C."/>
            <person name="Duncan K.E."/>
            <person name="Suflita J.M."/>
        </authorList>
    </citation>
    <scope>NUCLEOTIDE SEQUENCE [LARGE SCALE GENOMIC DNA]</scope>
    <source>
        <strain evidence="9 10">SPR</strain>
    </source>
</reference>
<dbReference type="GO" id="GO:0009073">
    <property type="term" value="P:aromatic amino acid family biosynthetic process"/>
    <property type="evidence" value="ECO:0007669"/>
    <property type="project" value="UniProtKB-KW"/>
</dbReference>
<dbReference type="PROSITE" id="PS00787">
    <property type="entry name" value="CHORISMATE_SYNTHASE_1"/>
    <property type="match status" value="1"/>
</dbReference>
<protein>
    <recommendedName>
        <fullName evidence="3 7">Chorismate synthase</fullName>
        <shortName evidence="7">CS</shortName>
        <ecNumber evidence="3 7">4.2.3.5</ecNumber>
    </recommendedName>
    <alternativeName>
        <fullName evidence="7">5-enolpyruvylshikimate-3-phosphate phospholyase</fullName>
    </alternativeName>
</protein>
<comment type="subunit">
    <text evidence="7">Homotetramer.</text>
</comment>
<feature type="binding site" evidence="7">
    <location>
        <position position="47"/>
    </location>
    <ligand>
        <name>NADP(+)</name>
        <dbReference type="ChEBI" id="CHEBI:58349"/>
    </ligand>
</feature>
<comment type="function">
    <text evidence="7">Catalyzes the anti-1,4-elimination of the C-3 phosphate and the C-6 proR hydrogen from 5-enolpyruvylshikimate-3-phosphate (EPSP) to yield chorismate, which is the branch point compound that serves as the starting substrate for the three terminal pathways of aromatic amino acid biosynthesis. This reaction introduces a second double bond into the aromatic ring system.</text>
</comment>
<feature type="binding site" evidence="7">
    <location>
        <position position="276"/>
    </location>
    <ligand>
        <name>FMN</name>
        <dbReference type="ChEBI" id="CHEBI:58210"/>
    </ligand>
</feature>
<dbReference type="PROSITE" id="PS00789">
    <property type="entry name" value="CHORISMATE_SYNTHASE_3"/>
    <property type="match status" value="1"/>
</dbReference>
<comment type="catalytic activity">
    <reaction evidence="7 8">
        <text>5-O-(1-carboxyvinyl)-3-phosphoshikimate = chorismate + phosphate</text>
        <dbReference type="Rhea" id="RHEA:21020"/>
        <dbReference type="ChEBI" id="CHEBI:29748"/>
        <dbReference type="ChEBI" id="CHEBI:43474"/>
        <dbReference type="ChEBI" id="CHEBI:57701"/>
        <dbReference type="EC" id="4.2.3.5"/>
    </reaction>
</comment>
<dbReference type="GO" id="GO:0009423">
    <property type="term" value="P:chorismate biosynthetic process"/>
    <property type="evidence" value="ECO:0007669"/>
    <property type="project" value="UniProtKB-UniRule"/>
</dbReference>
<dbReference type="Pfam" id="PF01264">
    <property type="entry name" value="Chorismate_synt"/>
    <property type="match status" value="1"/>
</dbReference>
<feature type="binding site" evidence="7">
    <location>
        <position position="317"/>
    </location>
    <ligand>
        <name>FMN</name>
        <dbReference type="ChEBI" id="CHEBI:58210"/>
    </ligand>
</feature>
<dbReference type="RefSeq" id="WP_044350172.1">
    <property type="nucleotide sequence ID" value="NZ_AZAC01000023.1"/>
</dbReference>
<evidence type="ECO:0000256" key="1">
    <source>
        <dbReference type="ARBA" id="ARBA00005044"/>
    </source>
</evidence>
<evidence type="ECO:0000313" key="10">
    <source>
        <dbReference type="Proteomes" id="UP000032233"/>
    </source>
</evidence>
<dbReference type="InterPro" id="IPR020541">
    <property type="entry name" value="Chorismate_synthase_CS"/>
</dbReference>
<organism evidence="9 10">
    <name type="scientific">Dethiosulfatarculus sandiegensis</name>
    <dbReference type="NCBI Taxonomy" id="1429043"/>
    <lineage>
        <taxon>Bacteria</taxon>
        <taxon>Pseudomonadati</taxon>
        <taxon>Thermodesulfobacteriota</taxon>
        <taxon>Desulfarculia</taxon>
        <taxon>Desulfarculales</taxon>
        <taxon>Desulfarculaceae</taxon>
        <taxon>Dethiosulfatarculus</taxon>
    </lineage>
</organism>
<evidence type="ECO:0000313" key="9">
    <source>
        <dbReference type="EMBL" id="KIX12798.1"/>
    </source>
</evidence>
<dbReference type="GO" id="GO:0008652">
    <property type="term" value="P:amino acid biosynthetic process"/>
    <property type="evidence" value="ECO:0007669"/>
    <property type="project" value="UniProtKB-KW"/>
</dbReference>
<comment type="cofactor">
    <cofactor evidence="7 8">
        <name>FMNH2</name>
        <dbReference type="ChEBI" id="CHEBI:57618"/>
    </cofactor>
    <text evidence="7 8">Reduced FMN (FMNH(2)).</text>
</comment>
<dbReference type="PROSITE" id="PS00788">
    <property type="entry name" value="CHORISMATE_SYNTHASE_2"/>
    <property type="match status" value="1"/>
</dbReference>
<dbReference type="GO" id="GO:0005829">
    <property type="term" value="C:cytosol"/>
    <property type="evidence" value="ECO:0007669"/>
    <property type="project" value="TreeGrafter"/>
</dbReference>
<dbReference type="GO" id="GO:0010181">
    <property type="term" value="F:FMN binding"/>
    <property type="evidence" value="ECO:0007669"/>
    <property type="project" value="TreeGrafter"/>
</dbReference>
<keyword evidence="10" id="KW-1185">Reference proteome</keyword>
<gene>
    <name evidence="7" type="primary">aroC</name>
    <name evidence="9" type="ORF">X474_17375</name>
</gene>
<name>A0A0D2HQP6_9BACT</name>
<dbReference type="NCBIfam" id="NF003793">
    <property type="entry name" value="PRK05382.1"/>
    <property type="match status" value="1"/>
</dbReference>
<feature type="binding site" evidence="7">
    <location>
        <begin position="291"/>
        <end position="295"/>
    </location>
    <ligand>
        <name>FMN</name>
        <dbReference type="ChEBI" id="CHEBI:58210"/>
    </ligand>
</feature>
<dbReference type="PANTHER" id="PTHR21085:SF0">
    <property type="entry name" value="CHORISMATE SYNTHASE"/>
    <property type="match status" value="1"/>
</dbReference>
<dbReference type="FunCoup" id="A0A0D2HQP6">
    <property type="interactions" value="487"/>
</dbReference>
<dbReference type="EMBL" id="AZAC01000023">
    <property type="protein sequence ID" value="KIX12798.1"/>
    <property type="molecule type" value="Genomic_DNA"/>
</dbReference>
<comment type="caution">
    <text evidence="9">The sequence shown here is derived from an EMBL/GenBank/DDBJ whole genome shotgun (WGS) entry which is preliminary data.</text>
</comment>
<dbReference type="NCBIfam" id="TIGR00033">
    <property type="entry name" value="aroC"/>
    <property type="match status" value="1"/>
</dbReference>
<keyword evidence="7" id="KW-0521">NADP</keyword>
<proteinExistence type="inferred from homology"/>
<keyword evidence="4 7" id="KW-0028">Amino-acid biosynthesis</keyword>
<sequence length="353" mass="37077">MSSVFGKQLKVSTFGESHGPALGVLVDGLPAGLLIDQKRIQREMDRRRPGGSAMVSARKEADQVEILSGVSQGKSLGSPIALLVRNKNARSKDYRDLAEVFRPGHADFTYFQKYGIPPQPGGGRASGRETAARVAAGALARALLEPMGIAFFSCTVAVGGIKARKIDYEFSHTDPLHAADPDLARAMGEKVLAAREKGDSVGGVVQVEVRGAPAGWGDPVFDKLDAALAGAWFSIGGVKGVEIGSGFEAAARLGSENNDQMDENGFLSNHAGGILGGISSGQSLLARLAVKPTPSISRPQSTRDLSGRQREIEIKGRHDPCLCPRVGPVAEAMAALVLADACLCQRALQGESR</sequence>
<accession>A0A0D2HQP6</accession>
<comment type="pathway">
    <text evidence="1 7 8">Metabolic intermediate biosynthesis; chorismate biosynthesis; chorismate from D-erythrose 4-phosphate and phosphoenolpyruvate: step 7/7.</text>
</comment>
<keyword evidence="7" id="KW-0274">FAD</keyword>
<dbReference type="GO" id="GO:0004107">
    <property type="term" value="F:chorismate synthase activity"/>
    <property type="evidence" value="ECO:0007669"/>
    <property type="project" value="UniProtKB-UniRule"/>
</dbReference>
<keyword evidence="7" id="KW-0285">Flavoprotein</keyword>
<dbReference type="PANTHER" id="PTHR21085">
    <property type="entry name" value="CHORISMATE SYNTHASE"/>
    <property type="match status" value="1"/>
</dbReference>
<keyword evidence="7" id="KW-0288">FMN</keyword>
<keyword evidence="5 7" id="KW-0057">Aromatic amino acid biosynthesis</keyword>
<comment type="caution">
    <text evidence="7">Lacks conserved residue(s) required for the propagation of feature annotation.</text>
</comment>
<feature type="binding site" evidence="7">
    <location>
        <begin position="124"/>
        <end position="126"/>
    </location>
    <ligand>
        <name>FMN</name>
        <dbReference type="ChEBI" id="CHEBI:58210"/>
    </ligand>
</feature>
<dbReference type="HAMAP" id="MF_00300">
    <property type="entry name" value="Chorismate_synth"/>
    <property type="match status" value="1"/>
</dbReference>
<evidence type="ECO:0000256" key="6">
    <source>
        <dbReference type="ARBA" id="ARBA00023239"/>
    </source>
</evidence>
<dbReference type="InterPro" id="IPR000453">
    <property type="entry name" value="Chorismate_synth"/>
</dbReference>
<evidence type="ECO:0000256" key="2">
    <source>
        <dbReference type="ARBA" id="ARBA00008014"/>
    </source>
</evidence>
<evidence type="ECO:0000256" key="8">
    <source>
        <dbReference type="RuleBase" id="RU000605"/>
    </source>
</evidence>
<dbReference type="AlphaFoldDB" id="A0A0D2HQP6"/>
<dbReference type="CDD" id="cd07304">
    <property type="entry name" value="Chorismate_synthase"/>
    <property type="match status" value="1"/>
</dbReference>
<dbReference type="UniPathway" id="UPA00053">
    <property type="reaction ID" value="UER00090"/>
</dbReference>
<evidence type="ECO:0000256" key="5">
    <source>
        <dbReference type="ARBA" id="ARBA00023141"/>
    </source>
</evidence>
<keyword evidence="6 7" id="KW-0456">Lyase</keyword>
<dbReference type="PATRIC" id="fig|1429043.3.peg.3677"/>
<dbReference type="EC" id="4.2.3.5" evidence="3 7"/>
<evidence type="ECO:0000256" key="4">
    <source>
        <dbReference type="ARBA" id="ARBA00022605"/>
    </source>
</evidence>